<keyword evidence="2" id="KW-1185">Reference proteome</keyword>
<keyword evidence="1" id="KW-1133">Transmembrane helix</keyword>
<reference evidence="3" key="1">
    <citation type="submission" date="2017-02" db="UniProtKB">
        <authorList>
            <consortium name="WormBaseParasite"/>
        </authorList>
    </citation>
    <scope>IDENTIFICATION</scope>
</reference>
<keyword evidence="1" id="KW-0812">Transmembrane</keyword>
<dbReference type="AlphaFoldDB" id="A0A0M3HQ53"/>
<dbReference type="WBParaSite" id="ALUE_0000415401-mRNA-1">
    <property type="protein sequence ID" value="ALUE_0000415401-mRNA-1"/>
    <property type="gene ID" value="ALUE_0000415401"/>
</dbReference>
<organism evidence="2 3">
    <name type="scientific">Ascaris lumbricoides</name>
    <name type="common">Giant roundworm</name>
    <dbReference type="NCBI Taxonomy" id="6252"/>
    <lineage>
        <taxon>Eukaryota</taxon>
        <taxon>Metazoa</taxon>
        <taxon>Ecdysozoa</taxon>
        <taxon>Nematoda</taxon>
        <taxon>Chromadorea</taxon>
        <taxon>Rhabditida</taxon>
        <taxon>Spirurina</taxon>
        <taxon>Ascaridomorpha</taxon>
        <taxon>Ascaridoidea</taxon>
        <taxon>Ascarididae</taxon>
        <taxon>Ascaris</taxon>
    </lineage>
</organism>
<proteinExistence type="predicted"/>
<evidence type="ECO:0000313" key="2">
    <source>
        <dbReference type="Proteomes" id="UP000036681"/>
    </source>
</evidence>
<feature type="transmembrane region" description="Helical" evidence="1">
    <location>
        <begin position="34"/>
        <end position="56"/>
    </location>
</feature>
<dbReference type="Proteomes" id="UP000036681">
    <property type="component" value="Unplaced"/>
</dbReference>
<accession>A0A0M3HQ53</accession>
<evidence type="ECO:0000313" key="3">
    <source>
        <dbReference type="WBParaSite" id="ALUE_0000415401-mRNA-1"/>
    </source>
</evidence>
<evidence type="ECO:0000256" key="1">
    <source>
        <dbReference type="SAM" id="Phobius"/>
    </source>
</evidence>
<keyword evidence="1" id="KW-0472">Membrane</keyword>
<name>A0A0M3HQ53_ASCLU</name>
<protein>
    <submittedName>
        <fullName evidence="3">Ion_trans domain-containing protein</fullName>
    </submittedName>
</protein>
<sequence>LYQRWRGSSTLETADNGEQLAEHRFSRNDEHLQILYNTVVIMYFASGAVAFFEVFLDDGFGDSPEFRLTPIIQDSVQSSANMEDGQRTGRCRPQQFASLTSILRNDWQPLKRRPSSRVFSNFTDFDLPSNGRSKGTGHIMDDGFSSRDSSEIIDGCIHRYIPPDSLGSKVDALAAKIFPALFALFNGKHVTL</sequence>